<dbReference type="InterPro" id="IPR023801">
    <property type="entry name" value="His_deacetylse_dom"/>
</dbReference>
<dbReference type="EMBL" id="FRFE01000008">
    <property type="protein sequence ID" value="SHO47959.1"/>
    <property type="molecule type" value="Genomic_DNA"/>
</dbReference>
<dbReference type="OrthoDB" id="9808367at2"/>
<dbReference type="Proteomes" id="UP000184603">
    <property type="component" value="Unassembled WGS sequence"/>
</dbReference>
<evidence type="ECO:0000259" key="2">
    <source>
        <dbReference type="Pfam" id="PF00850"/>
    </source>
</evidence>
<evidence type="ECO:0000313" key="3">
    <source>
        <dbReference type="EMBL" id="SHO47959.1"/>
    </source>
</evidence>
<sequence>MNNRLGLLFDERYLRHKTVKRSLENPERIRSLNETVQHRYDGRFAVFTPREASREEVEAVHSRFYLDQIREHAANPDPYSYDPDTYLMEESLYIAGLAAGGCLTLADEILSGNIDCGYALVRPPGHHAEAGRGMGFCVMNNVGITANYLRSKYQLHRILVLDFDVHHGNGTQDIFYETDEVLFVSLHQRDLFPSTGKTRETGRDAGSGYTFNIEVHPQFGDSEYIYLVGRLLQGIVEQYMPQIILVSAGYDGHRDDPISATSLTTGWYGTVATMLQQYAAEVCDGRLLFVLEGGYNPEALQDGVLATLDSLLAPRISRVGVPYSERADVVLRDHPLKNRWNIL</sequence>
<name>A0A1M7Y5X5_9BACT</name>
<evidence type="ECO:0000313" key="4">
    <source>
        <dbReference type="Proteomes" id="UP000184603"/>
    </source>
</evidence>
<reference evidence="3 4" key="1">
    <citation type="submission" date="2016-12" db="EMBL/GenBank/DDBJ databases">
        <authorList>
            <person name="Song W.-J."/>
            <person name="Kurnit D.M."/>
        </authorList>
    </citation>
    <scope>NUCLEOTIDE SEQUENCE [LARGE SCALE GENOMIC DNA]</scope>
    <source>
        <strain evidence="3 4">DSM 18488</strain>
    </source>
</reference>
<dbReference type="PRINTS" id="PR01270">
    <property type="entry name" value="HDASUPER"/>
</dbReference>
<dbReference type="RefSeq" id="WP_073613361.1">
    <property type="nucleotide sequence ID" value="NZ_FRFE01000008.1"/>
</dbReference>
<dbReference type="InterPro" id="IPR037138">
    <property type="entry name" value="His_deacetylse_dom_sf"/>
</dbReference>
<dbReference type="CDD" id="cd09992">
    <property type="entry name" value="HDAC_classII"/>
    <property type="match status" value="1"/>
</dbReference>
<accession>A0A1M7Y5X5</accession>
<organism evidence="3 4">
    <name type="scientific">Desulfopila aestuarii DSM 18488</name>
    <dbReference type="NCBI Taxonomy" id="1121416"/>
    <lineage>
        <taxon>Bacteria</taxon>
        <taxon>Pseudomonadati</taxon>
        <taxon>Thermodesulfobacteriota</taxon>
        <taxon>Desulfobulbia</taxon>
        <taxon>Desulfobulbales</taxon>
        <taxon>Desulfocapsaceae</taxon>
        <taxon>Desulfopila</taxon>
    </lineage>
</organism>
<dbReference type="PANTHER" id="PTHR10625">
    <property type="entry name" value="HISTONE DEACETYLASE HDAC1-RELATED"/>
    <property type="match status" value="1"/>
</dbReference>
<comment type="similarity">
    <text evidence="1">Belongs to the histone deacetylase family.</text>
</comment>
<proteinExistence type="inferred from homology"/>
<keyword evidence="4" id="KW-1185">Reference proteome</keyword>
<dbReference type="InterPro" id="IPR000286">
    <property type="entry name" value="HDACs"/>
</dbReference>
<dbReference type="STRING" id="1121416.SAMN02745220_02071"/>
<protein>
    <submittedName>
        <fullName evidence="3">Acetoin utilization deacetylase AcuC</fullName>
    </submittedName>
</protein>
<dbReference type="PANTHER" id="PTHR10625:SF10">
    <property type="entry name" value="HISTONE DEACETYLASE HDAC1"/>
    <property type="match status" value="1"/>
</dbReference>
<dbReference type="AlphaFoldDB" id="A0A1M7Y5X5"/>
<dbReference type="InterPro" id="IPR023696">
    <property type="entry name" value="Ureohydrolase_dom_sf"/>
</dbReference>
<dbReference type="GO" id="GO:0040029">
    <property type="term" value="P:epigenetic regulation of gene expression"/>
    <property type="evidence" value="ECO:0007669"/>
    <property type="project" value="TreeGrafter"/>
</dbReference>
<gene>
    <name evidence="3" type="ORF">SAMN02745220_02071</name>
</gene>
<dbReference type="Pfam" id="PF00850">
    <property type="entry name" value="Hist_deacetyl"/>
    <property type="match status" value="1"/>
</dbReference>
<evidence type="ECO:0000256" key="1">
    <source>
        <dbReference type="ARBA" id="ARBA00005947"/>
    </source>
</evidence>
<feature type="domain" description="Histone deacetylase" evidence="2">
    <location>
        <begin position="23"/>
        <end position="309"/>
    </location>
</feature>
<dbReference type="GO" id="GO:0004407">
    <property type="term" value="F:histone deacetylase activity"/>
    <property type="evidence" value="ECO:0007669"/>
    <property type="project" value="TreeGrafter"/>
</dbReference>
<dbReference type="SUPFAM" id="SSF52768">
    <property type="entry name" value="Arginase/deacetylase"/>
    <property type="match status" value="1"/>
</dbReference>
<dbReference type="Gene3D" id="3.40.800.20">
    <property type="entry name" value="Histone deacetylase domain"/>
    <property type="match status" value="1"/>
</dbReference>